<dbReference type="Proteomes" id="UP001238179">
    <property type="component" value="Chromosome"/>
</dbReference>
<dbReference type="KEGG" id="msil:METEAL_30790"/>
<reference evidence="3" key="1">
    <citation type="journal article" date="2023" name="Int. J. Syst. Evol. Microbiol.">
        <title>Mesoterricola silvestris gen. nov., sp. nov., Mesoterricola sediminis sp. nov., Geothrix oryzae sp. nov., Geothrix edaphica sp. nov., Geothrix rubra sp. nov., and Geothrix limicola sp. nov., six novel members of Acidobacteriota isolated from soils.</title>
        <authorList>
            <person name="Itoh H."/>
            <person name="Sugisawa Y."/>
            <person name="Mise K."/>
            <person name="Xu Z."/>
            <person name="Kuniyasu M."/>
            <person name="Ushijima N."/>
            <person name="Kawano K."/>
            <person name="Kobayashi E."/>
            <person name="Shiratori Y."/>
            <person name="Masuda Y."/>
            <person name="Senoo K."/>
        </authorList>
    </citation>
    <scope>NUCLEOTIDE SEQUENCE [LARGE SCALE GENOMIC DNA]</scope>
    <source>
        <strain evidence="3">W79</strain>
    </source>
</reference>
<protein>
    <recommendedName>
        <fullName evidence="4">DUF721 domain-containing protein</fullName>
    </recommendedName>
</protein>
<dbReference type="RefSeq" id="WP_316412571.1">
    <property type="nucleotide sequence ID" value="NZ_AP027080.1"/>
</dbReference>
<feature type="region of interest" description="Disordered" evidence="1">
    <location>
        <begin position="1"/>
        <end position="23"/>
    </location>
</feature>
<dbReference type="Pfam" id="PF05258">
    <property type="entry name" value="DciA"/>
    <property type="match status" value="1"/>
</dbReference>
<proteinExistence type="predicted"/>
<dbReference type="AlphaFoldDB" id="A0AA48GT94"/>
<evidence type="ECO:0008006" key="4">
    <source>
        <dbReference type="Google" id="ProtNLM"/>
    </source>
</evidence>
<gene>
    <name evidence="2" type="ORF">METEAL_30790</name>
</gene>
<organism evidence="2 3">
    <name type="scientific">Mesoterricola silvestris</name>
    <dbReference type="NCBI Taxonomy" id="2927979"/>
    <lineage>
        <taxon>Bacteria</taxon>
        <taxon>Pseudomonadati</taxon>
        <taxon>Acidobacteriota</taxon>
        <taxon>Holophagae</taxon>
        <taxon>Holophagales</taxon>
        <taxon>Holophagaceae</taxon>
        <taxon>Mesoterricola</taxon>
    </lineage>
</organism>
<accession>A0AA48GT94</accession>
<keyword evidence="3" id="KW-1185">Reference proteome</keyword>
<evidence type="ECO:0000313" key="3">
    <source>
        <dbReference type="Proteomes" id="UP001238179"/>
    </source>
</evidence>
<sequence>MRRSGARDLVPLRAASGLPPDPQARTEARLRHGWLLVVGPALVNHTRLLRVSRGTLVVGCWQPQFIPNLRKAADAVWPQVQERLLRLWKLKMNSMEIVPCDPPDPEKPPRERREPDAFKAVLDLLRTRQKG</sequence>
<evidence type="ECO:0000256" key="1">
    <source>
        <dbReference type="SAM" id="MobiDB-lite"/>
    </source>
</evidence>
<name>A0AA48GT94_9BACT</name>
<evidence type="ECO:0000313" key="2">
    <source>
        <dbReference type="EMBL" id="BDU73905.1"/>
    </source>
</evidence>
<dbReference type="EMBL" id="AP027080">
    <property type="protein sequence ID" value="BDU73905.1"/>
    <property type="molecule type" value="Genomic_DNA"/>
</dbReference>
<dbReference type="InterPro" id="IPR007922">
    <property type="entry name" value="DciA-like"/>
</dbReference>